<organism evidence="3 4">
    <name type="scientific">Dryococelus australis</name>
    <dbReference type="NCBI Taxonomy" id="614101"/>
    <lineage>
        <taxon>Eukaryota</taxon>
        <taxon>Metazoa</taxon>
        <taxon>Ecdysozoa</taxon>
        <taxon>Arthropoda</taxon>
        <taxon>Hexapoda</taxon>
        <taxon>Insecta</taxon>
        <taxon>Pterygota</taxon>
        <taxon>Neoptera</taxon>
        <taxon>Polyneoptera</taxon>
        <taxon>Phasmatodea</taxon>
        <taxon>Verophasmatodea</taxon>
        <taxon>Anareolatae</taxon>
        <taxon>Phasmatidae</taxon>
        <taxon>Eurycanthinae</taxon>
        <taxon>Dryococelus</taxon>
    </lineage>
</organism>
<dbReference type="InterPro" id="IPR029526">
    <property type="entry name" value="PGBD"/>
</dbReference>
<keyword evidence="4" id="KW-1185">Reference proteome</keyword>
<dbReference type="Pfam" id="PF13843">
    <property type="entry name" value="DDE_Tnp_1_7"/>
    <property type="match status" value="2"/>
</dbReference>
<feature type="domain" description="PiggyBac transposable element-derived protein" evidence="2">
    <location>
        <begin position="448"/>
        <end position="526"/>
    </location>
</feature>
<evidence type="ECO:0000313" key="4">
    <source>
        <dbReference type="Proteomes" id="UP001159363"/>
    </source>
</evidence>
<dbReference type="EMBL" id="JARBHB010000006">
    <property type="protein sequence ID" value="KAJ8880759.1"/>
    <property type="molecule type" value="Genomic_DNA"/>
</dbReference>
<dbReference type="PANTHER" id="PTHR46599">
    <property type="entry name" value="PIGGYBAC TRANSPOSABLE ELEMENT-DERIVED PROTEIN 4"/>
    <property type="match status" value="1"/>
</dbReference>
<name>A0ABQ9H8Y4_9NEOP</name>
<sequence>MRRATQKKTRCPLDRRAQTGPLTTNEGILGTKESATRSQMQEDLAYRNESRYHYFDSSFDPSIDTFMVPQHTGDHSRGSNPLAGRDVKEPWRSGLGGWEPAERESARHERQEAASWQLSGREGVEGVSGLCHPLQMPCPPHPSTTSHPQAICARGSRGQPPAEEYLPPGVCLPQPSIRWLYIPSAAEYGGNNSREGRRKLPKVPQVQLNVGLPKATTLDRKEKQLKGEQLRTSALVQLRESSGAVFLSSARSPSCHLFNPFGTIIMSSKEERYGLRKPADLEKVYKLMAEPLSDEDDECDDSEEDAVSDKIEEQENSTDTDQDSTSSDEENFLLRCIRFDNKENREHRKLLDKLTPIREVFEKFVDNCQKAYTMSKYATIDEQLESFRGRCSFRQYIPNNPAKYGIKIFALVDAHMFYTWDLEVYVGKQPDGPYACSNSPRGLYPSVACSNKKANVLLFSTMHHDAAIYNHAGNLNNPDIVTFHDSTKGCVVVVDKLCATYNTSRNSRRWPMTIFYSLLNIAGINANIIHIVNNDCEQMRRMFLGELVFGLVDEHLHSRAHISNLPKTLKERSGVVAKATGLKEGEMLQPATHSEGHIGTACLASRCSCVRESCATSFTSLRCNEFSWKGEPCTCSQFPMQARRIITTVIINALFEDYLHAHELQQCPRTTYEHVQLHKISAEAIWARFRTEFRVGNEKYIAIGRQVFLGLSIADSLPSHVVPFGVKSLVTKRIPNLSLRSA</sequence>
<accession>A0ABQ9H8Y4</accession>
<gene>
    <name evidence="3" type="ORF">PR048_017229</name>
</gene>
<feature type="compositionally biased region" description="Basic and acidic residues" evidence="1">
    <location>
        <begin position="100"/>
        <end position="112"/>
    </location>
</feature>
<reference evidence="3 4" key="1">
    <citation type="submission" date="2023-02" db="EMBL/GenBank/DDBJ databases">
        <title>LHISI_Scaffold_Assembly.</title>
        <authorList>
            <person name="Stuart O.P."/>
            <person name="Cleave R."/>
            <person name="Magrath M.J.L."/>
            <person name="Mikheyev A.S."/>
        </authorList>
    </citation>
    <scope>NUCLEOTIDE SEQUENCE [LARGE SCALE GENOMIC DNA]</scope>
    <source>
        <strain evidence="3">Daus_M_001</strain>
        <tissue evidence="3">Leg muscle</tissue>
    </source>
</reference>
<feature type="compositionally biased region" description="Basic residues" evidence="1">
    <location>
        <begin position="1"/>
        <end position="10"/>
    </location>
</feature>
<dbReference type="Proteomes" id="UP001159363">
    <property type="component" value="Chromosome 5"/>
</dbReference>
<feature type="domain" description="PiggyBac transposable element-derived protein" evidence="2">
    <location>
        <begin position="332"/>
        <end position="432"/>
    </location>
</feature>
<evidence type="ECO:0000256" key="1">
    <source>
        <dbReference type="SAM" id="MobiDB-lite"/>
    </source>
</evidence>
<feature type="region of interest" description="Disordered" evidence="1">
    <location>
        <begin position="1"/>
        <end position="40"/>
    </location>
</feature>
<protein>
    <recommendedName>
        <fullName evidence="2">PiggyBac transposable element-derived protein domain-containing protein</fullName>
    </recommendedName>
</protein>
<dbReference type="PANTHER" id="PTHR46599:SF6">
    <property type="entry name" value="DUAL SPECIFICITY PHOSPHATASE 26"/>
    <property type="match status" value="1"/>
</dbReference>
<feature type="compositionally biased region" description="Acidic residues" evidence="1">
    <location>
        <begin position="292"/>
        <end position="306"/>
    </location>
</feature>
<evidence type="ECO:0000259" key="2">
    <source>
        <dbReference type="Pfam" id="PF13843"/>
    </source>
</evidence>
<feature type="region of interest" description="Disordered" evidence="1">
    <location>
        <begin position="292"/>
        <end position="328"/>
    </location>
</feature>
<comment type="caution">
    <text evidence="3">The sequence shown here is derived from an EMBL/GenBank/DDBJ whole genome shotgun (WGS) entry which is preliminary data.</text>
</comment>
<proteinExistence type="predicted"/>
<feature type="compositionally biased region" description="Acidic residues" evidence="1">
    <location>
        <begin position="314"/>
        <end position="328"/>
    </location>
</feature>
<evidence type="ECO:0000313" key="3">
    <source>
        <dbReference type="EMBL" id="KAJ8880759.1"/>
    </source>
</evidence>
<feature type="region of interest" description="Disordered" evidence="1">
    <location>
        <begin position="69"/>
        <end position="116"/>
    </location>
</feature>